<dbReference type="EMBL" id="GL732526">
    <property type="protein sequence ID" value="EFX88469.1"/>
    <property type="molecule type" value="Genomic_DNA"/>
</dbReference>
<dbReference type="AlphaFoldDB" id="E9FY22"/>
<organism evidence="1 2">
    <name type="scientific">Daphnia pulex</name>
    <name type="common">Water flea</name>
    <dbReference type="NCBI Taxonomy" id="6669"/>
    <lineage>
        <taxon>Eukaryota</taxon>
        <taxon>Metazoa</taxon>
        <taxon>Ecdysozoa</taxon>
        <taxon>Arthropoda</taxon>
        <taxon>Crustacea</taxon>
        <taxon>Branchiopoda</taxon>
        <taxon>Diplostraca</taxon>
        <taxon>Cladocera</taxon>
        <taxon>Anomopoda</taxon>
        <taxon>Daphniidae</taxon>
        <taxon>Daphnia</taxon>
    </lineage>
</organism>
<name>E9FY22_DAPPU</name>
<dbReference type="OrthoDB" id="6379388at2759"/>
<keyword evidence="2" id="KW-1185">Reference proteome</keyword>
<dbReference type="HOGENOM" id="CLU_1549203_0_0_1"/>
<reference evidence="1 2" key="1">
    <citation type="journal article" date="2011" name="Science">
        <title>The ecoresponsive genome of Daphnia pulex.</title>
        <authorList>
            <person name="Colbourne J.K."/>
            <person name="Pfrender M.E."/>
            <person name="Gilbert D."/>
            <person name="Thomas W.K."/>
            <person name="Tucker A."/>
            <person name="Oakley T.H."/>
            <person name="Tokishita S."/>
            <person name="Aerts A."/>
            <person name="Arnold G.J."/>
            <person name="Basu M.K."/>
            <person name="Bauer D.J."/>
            <person name="Caceres C.E."/>
            <person name="Carmel L."/>
            <person name="Casola C."/>
            <person name="Choi J.H."/>
            <person name="Detter J.C."/>
            <person name="Dong Q."/>
            <person name="Dusheyko S."/>
            <person name="Eads B.D."/>
            <person name="Frohlich T."/>
            <person name="Geiler-Samerotte K.A."/>
            <person name="Gerlach D."/>
            <person name="Hatcher P."/>
            <person name="Jogdeo S."/>
            <person name="Krijgsveld J."/>
            <person name="Kriventseva E.V."/>
            <person name="Kultz D."/>
            <person name="Laforsch C."/>
            <person name="Lindquist E."/>
            <person name="Lopez J."/>
            <person name="Manak J.R."/>
            <person name="Muller J."/>
            <person name="Pangilinan J."/>
            <person name="Patwardhan R.P."/>
            <person name="Pitluck S."/>
            <person name="Pritham E.J."/>
            <person name="Rechtsteiner A."/>
            <person name="Rho M."/>
            <person name="Rogozin I.B."/>
            <person name="Sakarya O."/>
            <person name="Salamov A."/>
            <person name="Schaack S."/>
            <person name="Shapiro H."/>
            <person name="Shiga Y."/>
            <person name="Skalitzky C."/>
            <person name="Smith Z."/>
            <person name="Souvorov A."/>
            <person name="Sung W."/>
            <person name="Tang Z."/>
            <person name="Tsuchiya D."/>
            <person name="Tu H."/>
            <person name="Vos H."/>
            <person name="Wang M."/>
            <person name="Wolf Y.I."/>
            <person name="Yamagata H."/>
            <person name="Yamada T."/>
            <person name="Ye Y."/>
            <person name="Shaw J.R."/>
            <person name="Andrews J."/>
            <person name="Crease T.J."/>
            <person name="Tang H."/>
            <person name="Lucas S.M."/>
            <person name="Robertson H.M."/>
            <person name="Bork P."/>
            <person name="Koonin E.V."/>
            <person name="Zdobnov E.M."/>
            <person name="Grigoriev I.V."/>
            <person name="Lynch M."/>
            <person name="Boore J.L."/>
        </authorList>
    </citation>
    <scope>NUCLEOTIDE SEQUENCE [LARGE SCALE GENOMIC DNA]</scope>
</reference>
<accession>E9FY22</accession>
<dbReference type="InParanoid" id="E9FY22"/>
<sequence length="173" mass="20265">MLQITLPRVTSPKPEYYITEALQLRRRIYYTEEPKYYSAPSYYQTEAPVYYTRCRAAVGFIILGGWGDHWCTDVSWVLRRLNHNAGVLLHNNIRNTYVAPAYTTKGTEYYTTKRAEYYTTAYAAPAFNTDHILRYNPRCPHLLYRGSQVLHHQGSRVLHHNYASAICYMEVPK</sequence>
<evidence type="ECO:0000313" key="2">
    <source>
        <dbReference type="Proteomes" id="UP000000305"/>
    </source>
</evidence>
<dbReference type="KEGG" id="dpx:DAPPUDRAFT_234294"/>
<proteinExistence type="predicted"/>
<gene>
    <name evidence="1" type="ORF">DAPPUDRAFT_234294</name>
</gene>
<protein>
    <submittedName>
        <fullName evidence="1">Uncharacterized protein</fullName>
    </submittedName>
</protein>
<evidence type="ECO:0000313" key="1">
    <source>
        <dbReference type="EMBL" id="EFX88469.1"/>
    </source>
</evidence>
<dbReference type="Proteomes" id="UP000000305">
    <property type="component" value="Unassembled WGS sequence"/>
</dbReference>